<dbReference type="Pfam" id="PF12900">
    <property type="entry name" value="Pyridox_ox_2"/>
    <property type="match status" value="1"/>
</dbReference>
<protein>
    <submittedName>
        <fullName evidence="1">Pyridoxamine 5'-phosphate oxidase family protein</fullName>
    </submittedName>
</protein>
<evidence type="ECO:0000313" key="1">
    <source>
        <dbReference type="EMBL" id="MCQ6959169.1"/>
    </source>
</evidence>
<keyword evidence="2" id="KW-1185">Reference proteome</keyword>
<dbReference type="InterPro" id="IPR012349">
    <property type="entry name" value="Split_barrel_FMN-bd"/>
</dbReference>
<organism evidence="1 2">
    <name type="scientific">Mucilaginibacter aquariorum</name>
    <dbReference type="NCBI Taxonomy" id="2967225"/>
    <lineage>
        <taxon>Bacteria</taxon>
        <taxon>Pseudomonadati</taxon>
        <taxon>Bacteroidota</taxon>
        <taxon>Sphingobacteriia</taxon>
        <taxon>Sphingobacteriales</taxon>
        <taxon>Sphingobacteriaceae</taxon>
        <taxon>Mucilaginibacter</taxon>
    </lineage>
</organism>
<accession>A0ABT1T3J5</accession>
<proteinExistence type="predicted"/>
<dbReference type="Gene3D" id="2.30.110.10">
    <property type="entry name" value="Electron Transport, Fmn-binding Protein, Chain A"/>
    <property type="match status" value="1"/>
</dbReference>
<dbReference type="PANTHER" id="PTHR34071">
    <property type="entry name" value="5-NITROIMIDAZOLE ANTIBIOTICS RESISTANCE PROTEIN, NIMA-FAMILY-RELATED PROTEIN-RELATED"/>
    <property type="match status" value="1"/>
</dbReference>
<gene>
    <name evidence="1" type="ORF">NPE20_14425</name>
</gene>
<dbReference type="PANTHER" id="PTHR34071:SF2">
    <property type="entry name" value="FLAVIN-NUCLEOTIDE-BINDING PROTEIN"/>
    <property type="match status" value="1"/>
</dbReference>
<dbReference type="InterPro" id="IPR024747">
    <property type="entry name" value="Pyridox_Oxase-rel"/>
</dbReference>
<name>A0ABT1T3J5_9SPHI</name>
<reference evidence="1 2" key="1">
    <citation type="submission" date="2022-07" db="EMBL/GenBank/DDBJ databases">
        <title>Mucilaginibacter sp. JC4.</title>
        <authorList>
            <person name="Le V."/>
            <person name="Ko S.-R."/>
            <person name="Ahn C.-Y."/>
            <person name="Oh H.-M."/>
        </authorList>
    </citation>
    <scope>NUCLEOTIDE SEQUENCE [LARGE SCALE GENOMIC DNA]</scope>
    <source>
        <strain evidence="1 2">JC4</strain>
    </source>
</reference>
<dbReference type="Proteomes" id="UP001204376">
    <property type="component" value="Unassembled WGS sequence"/>
</dbReference>
<comment type="caution">
    <text evidence="1">The sequence shown here is derived from an EMBL/GenBank/DDBJ whole genome shotgun (WGS) entry which is preliminary data.</text>
</comment>
<dbReference type="EMBL" id="JANHOH010000002">
    <property type="protein sequence ID" value="MCQ6959169.1"/>
    <property type="molecule type" value="Genomic_DNA"/>
</dbReference>
<dbReference type="SUPFAM" id="SSF50475">
    <property type="entry name" value="FMN-binding split barrel"/>
    <property type="match status" value="1"/>
</dbReference>
<sequence>MLGELNEQQIEGLLKQQVIGRLGCHNKGTVYVVPLHYFYKDSVIYCHSAAGKKIEMMRRNPQVCFQVDDIRSVFRWKSVIAWGLFEEITDPDEKQQAMQGITHRLMPLANNPSNHASHGIAENENDIGTTIDPVVFKVVLSRKTGRFEE</sequence>
<evidence type="ECO:0000313" key="2">
    <source>
        <dbReference type="Proteomes" id="UP001204376"/>
    </source>
</evidence>
<dbReference type="RefSeq" id="WP_256539357.1">
    <property type="nucleotide sequence ID" value="NZ_JANHOH010000002.1"/>
</dbReference>